<dbReference type="RefSeq" id="WP_285669563.1">
    <property type="nucleotide sequence ID" value="NZ_BSYI01000001.1"/>
</dbReference>
<protein>
    <submittedName>
        <fullName evidence="2">VOC family protein</fullName>
    </submittedName>
</protein>
<accession>A0ABQ6LC14</accession>
<comment type="caution">
    <text evidence="2">The sequence shown here is derived from an EMBL/GenBank/DDBJ whole genome shotgun (WGS) entry which is preliminary data.</text>
</comment>
<evidence type="ECO:0000313" key="2">
    <source>
        <dbReference type="EMBL" id="GMG80940.1"/>
    </source>
</evidence>
<dbReference type="Pfam" id="PF18029">
    <property type="entry name" value="Glyoxalase_6"/>
    <property type="match status" value="1"/>
</dbReference>
<dbReference type="InterPro" id="IPR029068">
    <property type="entry name" value="Glyas_Bleomycin-R_OHBP_Dase"/>
</dbReference>
<reference evidence="2 3" key="1">
    <citation type="submission" date="2023-04" db="EMBL/GenBank/DDBJ databases">
        <title>Marinoamorphus aggregata gen. nov., sp. Nov., isolate from tissue of brittle star Ophioplocus japonicus.</title>
        <authorList>
            <person name="Kawano K."/>
            <person name="Sawayama S."/>
            <person name="Nakagawa S."/>
        </authorList>
    </citation>
    <scope>NUCLEOTIDE SEQUENCE [LARGE SCALE GENOMIC DNA]</scope>
    <source>
        <strain evidence="2 3">NKW23</strain>
    </source>
</reference>
<gene>
    <name evidence="2" type="ORF">LNKW23_01520</name>
</gene>
<dbReference type="Gene3D" id="3.10.180.10">
    <property type="entry name" value="2,3-Dihydroxybiphenyl 1,2-Dioxygenase, domain 1"/>
    <property type="match status" value="1"/>
</dbReference>
<dbReference type="PANTHER" id="PTHR35908:SF1">
    <property type="entry name" value="CONSERVED PROTEIN"/>
    <property type="match status" value="1"/>
</dbReference>
<dbReference type="InterPro" id="IPR041581">
    <property type="entry name" value="Glyoxalase_6"/>
</dbReference>
<keyword evidence="3" id="KW-1185">Reference proteome</keyword>
<feature type="domain" description="Glyoxalase-like" evidence="1">
    <location>
        <begin position="10"/>
        <end position="109"/>
    </location>
</feature>
<dbReference type="Proteomes" id="UP001239909">
    <property type="component" value="Unassembled WGS sequence"/>
</dbReference>
<evidence type="ECO:0000259" key="1">
    <source>
        <dbReference type="Pfam" id="PF18029"/>
    </source>
</evidence>
<organism evidence="2 3">
    <name type="scientific">Paralimibaculum aggregatum</name>
    <dbReference type="NCBI Taxonomy" id="3036245"/>
    <lineage>
        <taxon>Bacteria</taxon>
        <taxon>Pseudomonadati</taxon>
        <taxon>Pseudomonadota</taxon>
        <taxon>Alphaproteobacteria</taxon>
        <taxon>Rhodobacterales</taxon>
        <taxon>Paracoccaceae</taxon>
        <taxon>Paralimibaculum</taxon>
    </lineage>
</organism>
<name>A0ABQ6LC14_9RHOB</name>
<proteinExistence type="predicted"/>
<dbReference type="EMBL" id="BSYI01000001">
    <property type="protein sequence ID" value="GMG80940.1"/>
    <property type="molecule type" value="Genomic_DNA"/>
</dbReference>
<dbReference type="SUPFAM" id="SSF54593">
    <property type="entry name" value="Glyoxalase/Bleomycin resistance protein/Dihydroxybiphenyl dioxygenase"/>
    <property type="match status" value="1"/>
</dbReference>
<dbReference type="PANTHER" id="PTHR35908">
    <property type="entry name" value="HYPOTHETICAL FUSION PROTEIN"/>
    <property type="match status" value="1"/>
</dbReference>
<sequence length="125" mass="13767">MTHRSRIGVIVIDCQTEDLGPATEFWAVALGVSGKVDPDGKYAVLADRKGYPKVLLQAVEHESRVHLDIETDDREAEATRLEALGARRVAAIKGWIVMEAPTGHRFCLVKPQGDDFPGDARTWEA</sequence>
<evidence type="ECO:0000313" key="3">
    <source>
        <dbReference type="Proteomes" id="UP001239909"/>
    </source>
</evidence>